<dbReference type="EMBL" id="LNNH01000010">
    <property type="protein sequence ID" value="KWW21832.1"/>
    <property type="molecule type" value="Genomic_DNA"/>
</dbReference>
<evidence type="ECO:0000256" key="2">
    <source>
        <dbReference type="ARBA" id="ARBA00023125"/>
    </source>
</evidence>
<dbReference type="PANTHER" id="PTHR30146">
    <property type="entry name" value="LACI-RELATED TRANSCRIPTIONAL REPRESSOR"/>
    <property type="match status" value="1"/>
</dbReference>
<keyword evidence="1" id="KW-0805">Transcription regulation</keyword>
<evidence type="ECO:0000256" key="1">
    <source>
        <dbReference type="ARBA" id="ARBA00023015"/>
    </source>
</evidence>
<dbReference type="Pfam" id="PF00532">
    <property type="entry name" value="Peripla_BP_1"/>
    <property type="match status" value="1"/>
</dbReference>
<evidence type="ECO:0000256" key="3">
    <source>
        <dbReference type="ARBA" id="ARBA00023163"/>
    </source>
</evidence>
<dbReference type="PRINTS" id="PR00036">
    <property type="entry name" value="HTHLACI"/>
</dbReference>
<gene>
    <name evidence="5" type="ORF">AS888_04910</name>
</gene>
<dbReference type="SUPFAM" id="SSF47413">
    <property type="entry name" value="lambda repressor-like DNA-binding domains"/>
    <property type="match status" value="1"/>
</dbReference>
<dbReference type="PANTHER" id="PTHR30146:SF153">
    <property type="entry name" value="LACTOSE OPERON REPRESSOR"/>
    <property type="match status" value="1"/>
</dbReference>
<dbReference type="InterPro" id="IPR010982">
    <property type="entry name" value="Lambda_DNA-bd_dom_sf"/>
</dbReference>
<dbReference type="Gene3D" id="1.10.260.40">
    <property type="entry name" value="lambda repressor-like DNA-binding domains"/>
    <property type="match status" value="1"/>
</dbReference>
<evidence type="ECO:0000313" key="6">
    <source>
        <dbReference type="Proteomes" id="UP000064189"/>
    </source>
</evidence>
<dbReference type="SMART" id="SM00354">
    <property type="entry name" value="HTH_LACI"/>
    <property type="match status" value="1"/>
</dbReference>
<dbReference type="Gene3D" id="3.40.50.2300">
    <property type="match status" value="2"/>
</dbReference>
<sequence>MKRLTTEDVARIAGVSQSTVSRVLNDYPYIKKHTREKVLAVIEELGFTRDEIARSLVEKRTKSIGLILGSISNPFFAETAEVIIERAQQLKYDVIVYNTGHKDENLEQAINLLIGKRVDGIILTSVSKNYTEKIKKLHDNGFPVLLYNSFLDIEDVNFIVMDNNKGARVAVQHLLGLGHEKIAKISGPSKYLATYERTMGYKQELTDNGYAIDDDLIFSSEFSYDKIYSFTKKLLKKKDRPTAIIAASDQMALAVLGAASSLDMKIPDDLSVVGFDNIRLASNEFIGLTTISQKMDEMSLTALEKLIYLIEHKEEEAAASIQIFLEPELMIRRTTGPAPKQD</sequence>
<evidence type="ECO:0000313" key="5">
    <source>
        <dbReference type="EMBL" id="KWW21832.1"/>
    </source>
</evidence>
<keyword evidence="3" id="KW-0804">Transcription</keyword>
<dbReference type="CDD" id="cd01392">
    <property type="entry name" value="HTH_LacI"/>
    <property type="match status" value="1"/>
</dbReference>
<feature type="domain" description="HTH lacI-type" evidence="4">
    <location>
        <begin position="4"/>
        <end position="58"/>
    </location>
</feature>
<keyword evidence="6" id="KW-1185">Reference proteome</keyword>
<dbReference type="InterPro" id="IPR001761">
    <property type="entry name" value="Peripla_BP/Lac1_sug-bd_dom"/>
</dbReference>
<organism evidence="5 6">
    <name type="scientific">Peribacillus simplex</name>
    <dbReference type="NCBI Taxonomy" id="1478"/>
    <lineage>
        <taxon>Bacteria</taxon>
        <taxon>Bacillati</taxon>
        <taxon>Bacillota</taxon>
        <taxon>Bacilli</taxon>
        <taxon>Bacillales</taxon>
        <taxon>Bacillaceae</taxon>
        <taxon>Peribacillus</taxon>
    </lineage>
</organism>
<dbReference type="Pfam" id="PF00356">
    <property type="entry name" value="LacI"/>
    <property type="match status" value="1"/>
</dbReference>
<name>A0A109N1M0_9BACI</name>
<evidence type="ECO:0000259" key="4">
    <source>
        <dbReference type="PROSITE" id="PS50932"/>
    </source>
</evidence>
<keyword evidence="2" id="KW-0238">DNA-binding</keyword>
<dbReference type="InterPro" id="IPR028082">
    <property type="entry name" value="Peripla_BP_I"/>
</dbReference>
<dbReference type="RefSeq" id="WP_061140832.1">
    <property type="nucleotide sequence ID" value="NZ_LNNH01000010.1"/>
</dbReference>
<protein>
    <recommendedName>
        <fullName evidence="4">HTH lacI-type domain-containing protein</fullName>
    </recommendedName>
</protein>
<dbReference type="AlphaFoldDB" id="A0A109N1M0"/>
<dbReference type="InterPro" id="IPR000843">
    <property type="entry name" value="HTH_LacI"/>
</dbReference>
<dbReference type="GO" id="GO:0003700">
    <property type="term" value="F:DNA-binding transcription factor activity"/>
    <property type="evidence" value="ECO:0007669"/>
    <property type="project" value="TreeGrafter"/>
</dbReference>
<dbReference type="GO" id="GO:0000976">
    <property type="term" value="F:transcription cis-regulatory region binding"/>
    <property type="evidence" value="ECO:0007669"/>
    <property type="project" value="TreeGrafter"/>
</dbReference>
<dbReference type="Proteomes" id="UP000064189">
    <property type="component" value="Unassembled WGS sequence"/>
</dbReference>
<dbReference type="PROSITE" id="PS50932">
    <property type="entry name" value="HTH_LACI_2"/>
    <property type="match status" value="1"/>
</dbReference>
<dbReference type="SUPFAM" id="SSF53822">
    <property type="entry name" value="Periplasmic binding protein-like I"/>
    <property type="match status" value="1"/>
</dbReference>
<reference evidence="5 6" key="1">
    <citation type="submission" date="2015-11" db="EMBL/GenBank/DDBJ databases">
        <title>Genome Sequence of Bacillus simplex strain VanAntwerpen2.</title>
        <authorList>
            <person name="Couger M.B."/>
        </authorList>
    </citation>
    <scope>NUCLEOTIDE SEQUENCE [LARGE SCALE GENOMIC DNA]</scope>
    <source>
        <strain evidence="5 6">VanAntwerpen02</strain>
    </source>
</reference>
<accession>A0A109N1M0</accession>
<comment type="caution">
    <text evidence="5">The sequence shown here is derived from an EMBL/GenBank/DDBJ whole genome shotgun (WGS) entry which is preliminary data.</text>
</comment>
<proteinExistence type="predicted"/>
<dbReference type="CDD" id="cd06267">
    <property type="entry name" value="PBP1_LacI_sugar_binding-like"/>
    <property type="match status" value="1"/>
</dbReference>